<dbReference type="Pfam" id="PF04430">
    <property type="entry name" value="DUF498"/>
    <property type="match status" value="1"/>
</dbReference>
<dbReference type="EMBL" id="UOFO01000142">
    <property type="protein sequence ID" value="VAW88247.1"/>
    <property type="molecule type" value="Genomic_DNA"/>
</dbReference>
<dbReference type="InterPro" id="IPR036748">
    <property type="entry name" value="MTH938-like_sf"/>
</dbReference>
<proteinExistence type="predicted"/>
<dbReference type="SUPFAM" id="SSF64076">
    <property type="entry name" value="MTH938-like"/>
    <property type="match status" value="1"/>
</dbReference>
<reference evidence="1" key="1">
    <citation type="submission" date="2018-06" db="EMBL/GenBank/DDBJ databases">
        <authorList>
            <person name="Zhirakovskaya E."/>
        </authorList>
    </citation>
    <scope>NUCLEOTIDE SEQUENCE</scope>
</reference>
<name>A0A3B0ZLQ1_9ZZZZ</name>
<dbReference type="PANTHER" id="PTHR21192">
    <property type="entry name" value="NUCLEAR PROTEIN E3-3"/>
    <property type="match status" value="1"/>
</dbReference>
<sequence>MRILPDNDVLVYTIRAHQPDKIIIGGGPILNNGKQGELASESSIKKVVPLQTLAHNFIITPRVLINDWPVQTIETLSSEHIKQIVALSPEMILLGTGNQLHWPSPHLLSESINNGIGIDIMTTAAACRTYNILTYEGRNVAAALIVN</sequence>
<dbReference type="PANTHER" id="PTHR21192:SF2">
    <property type="entry name" value="NADH DEHYDROGENASE [UBIQUINONE] 1 ALPHA SUBCOMPLEX ASSEMBLY FACTOR 3"/>
    <property type="match status" value="1"/>
</dbReference>
<dbReference type="CDD" id="cd05560">
    <property type="entry name" value="Xcc1710_like"/>
    <property type="match status" value="1"/>
</dbReference>
<dbReference type="AlphaFoldDB" id="A0A3B0ZLQ1"/>
<organism evidence="1">
    <name type="scientific">hydrothermal vent metagenome</name>
    <dbReference type="NCBI Taxonomy" id="652676"/>
    <lineage>
        <taxon>unclassified sequences</taxon>
        <taxon>metagenomes</taxon>
        <taxon>ecological metagenomes</taxon>
    </lineage>
</organism>
<dbReference type="Gene3D" id="3.40.1230.10">
    <property type="entry name" value="MTH938-like"/>
    <property type="match status" value="1"/>
</dbReference>
<protein>
    <submittedName>
        <fullName evidence="1">Uncharacterized protein</fullName>
    </submittedName>
</protein>
<gene>
    <name evidence="1" type="ORF">MNBD_GAMMA16-978</name>
</gene>
<dbReference type="InterPro" id="IPR007523">
    <property type="entry name" value="NDUFAF3/AAMDC"/>
</dbReference>
<evidence type="ECO:0000313" key="1">
    <source>
        <dbReference type="EMBL" id="VAW88247.1"/>
    </source>
</evidence>
<accession>A0A3B0ZLQ1</accession>